<dbReference type="UniPathway" id="UPA00664"/>
<protein>
    <recommendedName>
        <fullName evidence="7">Phosphatidylglycerol--prolipoprotein diacylglyceryl transferase</fullName>
        <ecNumber evidence="7">2.5.1.145</ecNumber>
    </recommendedName>
</protein>
<name>A0A494WDP2_9SPHN</name>
<dbReference type="PANTHER" id="PTHR30589:SF0">
    <property type="entry name" value="PHOSPHATIDYLGLYCEROL--PROLIPOPROTEIN DIACYLGLYCERYL TRANSFERASE"/>
    <property type="match status" value="1"/>
</dbReference>
<dbReference type="KEGG" id="sami:SAMIE_1024810"/>
<evidence type="ECO:0000256" key="3">
    <source>
        <dbReference type="ARBA" id="ARBA00022679"/>
    </source>
</evidence>
<keyword evidence="2 7" id="KW-1003">Cell membrane</keyword>
<dbReference type="InterPro" id="IPR001640">
    <property type="entry name" value="Lgt"/>
</dbReference>
<dbReference type="Pfam" id="PF01790">
    <property type="entry name" value="LGT"/>
    <property type="match status" value="1"/>
</dbReference>
<dbReference type="NCBIfam" id="TIGR00544">
    <property type="entry name" value="lgt"/>
    <property type="match status" value="1"/>
</dbReference>
<organism evidence="8 9">
    <name type="scientific">Sphingobium amiense</name>
    <dbReference type="NCBI Taxonomy" id="135719"/>
    <lineage>
        <taxon>Bacteria</taxon>
        <taxon>Pseudomonadati</taxon>
        <taxon>Pseudomonadota</taxon>
        <taxon>Alphaproteobacteria</taxon>
        <taxon>Sphingomonadales</taxon>
        <taxon>Sphingomonadaceae</taxon>
        <taxon>Sphingobium</taxon>
    </lineage>
</organism>
<dbReference type="GO" id="GO:0042158">
    <property type="term" value="P:lipoprotein biosynthetic process"/>
    <property type="evidence" value="ECO:0007669"/>
    <property type="project" value="UniProtKB-UniRule"/>
</dbReference>
<evidence type="ECO:0000256" key="1">
    <source>
        <dbReference type="ARBA" id="ARBA00007150"/>
    </source>
</evidence>
<dbReference type="Proteomes" id="UP000279959">
    <property type="component" value="Chromosome"/>
</dbReference>
<proteinExistence type="inferred from homology"/>
<dbReference type="HAMAP" id="MF_01147">
    <property type="entry name" value="Lgt"/>
    <property type="match status" value="1"/>
</dbReference>
<dbReference type="AlphaFoldDB" id="A0A494WDP2"/>
<feature type="transmembrane region" description="Helical" evidence="7">
    <location>
        <begin position="108"/>
        <end position="126"/>
    </location>
</feature>
<comment type="subcellular location">
    <subcellularLocation>
        <location evidence="7">Cell membrane</location>
        <topology evidence="7">Multi-pass membrane protein</topology>
    </subcellularLocation>
</comment>
<dbReference type="GO" id="GO:0008961">
    <property type="term" value="F:phosphatidylglycerol-prolipoprotein diacylglyceryl transferase activity"/>
    <property type="evidence" value="ECO:0007669"/>
    <property type="project" value="UniProtKB-UniRule"/>
</dbReference>
<feature type="transmembrane region" description="Helical" evidence="7">
    <location>
        <begin position="216"/>
        <end position="233"/>
    </location>
</feature>
<keyword evidence="4 7" id="KW-0812">Transmembrane</keyword>
<sequence>MILDLAAAASGAIRFDDLGLDPVALNLGFFTIKWYSLAYLAGILIGYWYLLKLVAQPGSPMARRHADDMIFYATLGIIIGGRLAYVIFYQPEILAHPLDIFKLWNGGMSFHGGAVGVSLGILYMGWKEKLNWLRIHDYVACVVPFGLFFGRLANFVNGELWGKETDVPWAIIFPTGGPFPRHPSQLYEAALEGVLLFLILAYAFWRTKARYEPGKLVGIFLLGYGCFRFAVEYFREADAQLMEFAARTGLHMGQWLCLPMIAGGLFLIATARGRRQRVEPVAGSASVG</sequence>
<comment type="catalytic activity">
    <reaction evidence="7">
        <text>L-cysteinyl-[prolipoprotein] + a 1,2-diacyl-sn-glycero-3-phospho-(1'-sn-glycerol) = an S-1,2-diacyl-sn-glyceryl-L-cysteinyl-[prolipoprotein] + sn-glycerol 1-phosphate + H(+)</text>
        <dbReference type="Rhea" id="RHEA:56712"/>
        <dbReference type="Rhea" id="RHEA-COMP:14679"/>
        <dbReference type="Rhea" id="RHEA-COMP:14680"/>
        <dbReference type="ChEBI" id="CHEBI:15378"/>
        <dbReference type="ChEBI" id="CHEBI:29950"/>
        <dbReference type="ChEBI" id="CHEBI:57685"/>
        <dbReference type="ChEBI" id="CHEBI:64716"/>
        <dbReference type="ChEBI" id="CHEBI:140658"/>
        <dbReference type="EC" id="2.5.1.145"/>
    </reaction>
</comment>
<feature type="transmembrane region" description="Helical" evidence="7">
    <location>
        <begin position="70"/>
        <end position="88"/>
    </location>
</feature>
<evidence type="ECO:0000256" key="4">
    <source>
        <dbReference type="ARBA" id="ARBA00022692"/>
    </source>
</evidence>
<evidence type="ECO:0000256" key="2">
    <source>
        <dbReference type="ARBA" id="ARBA00022475"/>
    </source>
</evidence>
<feature type="transmembrane region" description="Helical" evidence="7">
    <location>
        <begin position="186"/>
        <end position="204"/>
    </location>
</feature>
<keyword evidence="3 7" id="KW-0808">Transferase</keyword>
<feature type="transmembrane region" description="Helical" evidence="7">
    <location>
        <begin position="32"/>
        <end position="50"/>
    </location>
</feature>
<evidence type="ECO:0000313" key="9">
    <source>
        <dbReference type="Proteomes" id="UP000279959"/>
    </source>
</evidence>
<dbReference type="PROSITE" id="PS01311">
    <property type="entry name" value="LGT"/>
    <property type="match status" value="1"/>
</dbReference>
<keyword evidence="6 7" id="KW-0472">Membrane</keyword>
<evidence type="ECO:0000256" key="7">
    <source>
        <dbReference type="HAMAP-Rule" id="MF_01147"/>
    </source>
</evidence>
<comment type="function">
    <text evidence="7">Catalyzes the transfer of the diacylglyceryl group from phosphatidylglycerol to the sulfhydryl group of the N-terminal cysteine of a prolipoprotein, the first step in the formation of mature lipoproteins.</text>
</comment>
<feature type="transmembrane region" description="Helical" evidence="7">
    <location>
        <begin position="253"/>
        <end position="271"/>
    </location>
</feature>
<feature type="binding site" evidence="7">
    <location>
        <position position="151"/>
    </location>
    <ligand>
        <name>a 1,2-diacyl-sn-glycero-3-phospho-(1'-sn-glycerol)</name>
        <dbReference type="ChEBI" id="CHEBI:64716"/>
    </ligand>
</feature>
<dbReference type="PANTHER" id="PTHR30589">
    <property type="entry name" value="PROLIPOPROTEIN DIACYLGLYCERYL TRANSFERASE"/>
    <property type="match status" value="1"/>
</dbReference>
<dbReference type="EC" id="2.5.1.145" evidence="7"/>
<dbReference type="EMBL" id="AP018664">
    <property type="protein sequence ID" value="BBD98980.1"/>
    <property type="molecule type" value="Genomic_DNA"/>
</dbReference>
<keyword evidence="8" id="KW-0449">Lipoprotein</keyword>
<gene>
    <name evidence="7" type="primary">lgt</name>
    <name evidence="8" type="ORF">SAMIE_1024810</name>
</gene>
<evidence type="ECO:0000313" key="8">
    <source>
        <dbReference type="EMBL" id="BBD98980.1"/>
    </source>
</evidence>
<comment type="pathway">
    <text evidence="7">Protein modification; lipoprotein biosynthesis (diacylglyceryl transfer).</text>
</comment>
<feature type="transmembrane region" description="Helical" evidence="7">
    <location>
        <begin position="138"/>
        <end position="156"/>
    </location>
</feature>
<keyword evidence="5 7" id="KW-1133">Transmembrane helix</keyword>
<accession>A0A494WDP2</accession>
<comment type="similarity">
    <text evidence="1 7">Belongs to the Lgt family.</text>
</comment>
<dbReference type="GO" id="GO:0005886">
    <property type="term" value="C:plasma membrane"/>
    <property type="evidence" value="ECO:0007669"/>
    <property type="project" value="UniProtKB-SubCell"/>
</dbReference>
<reference evidence="8 9" key="1">
    <citation type="submission" date="2018-05" db="EMBL/GenBank/DDBJ databases">
        <title>Complete Genome Sequence of the Nonylphenol-Degrading Bacterium Sphingobium amiense DSM 16289T.</title>
        <authorList>
            <person name="Ootsuka M."/>
            <person name="Nishizawa T."/>
            <person name="Ohta H."/>
        </authorList>
    </citation>
    <scope>NUCLEOTIDE SEQUENCE [LARGE SCALE GENOMIC DNA]</scope>
    <source>
        <strain evidence="8 9">DSM 16289</strain>
    </source>
</reference>
<evidence type="ECO:0000256" key="6">
    <source>
        <dbReference type="ARBA" id="ARBA00023136"/>
    </source>
</evidence>
<evidence type="ECO:0000256" key="5">
    <source>
        <dbReference type="ARBA" id="ARBA00022989"/>
    </source>
</evidence>
<keyword evidence="9" id="KW-1185">Reference proteome</keyword>